<keyword evidence="2" id="KW-1185">Reference proteome</keyword>
<name>A0A7H0VF05_9FLAO</name>
<dbReference type="Proteomes" id="UP000516305">
    <property type="component" value="Chromosome"/>
</dbReference>
<evidence type="ECO:0000313" key="2">
    <source>
        <dbReference type="Proteomes" id="UP000516305"/>
    </source>
</evidence>
<reference evidence="1 2" key="1">
    <citation type="submission" date="2020-08" db="EMBL/GenBank/DDBJ databases">
        <title>Croceimicrobium hydrocarbonivorans gen. nov., sp. nov., a novel marine bacterium isolated from a bacterial consortium that degrades polyethylene terephthalate.</title>
        <authorList>
            <person name="Liu R."/>
        </authorList>
    </citation>
    <scope>NUCLEOTIDE SEQUENCE [LARGE SCALE GENOMIC DNA]</scope>
    <source>
        <strain evidence="1 2">A20-9</strain>
    </source>
</reference>
<dbReference type="KEGG" id="chyd:H4K34_00250"/>
<organism evidence="1 2">
    <name type="scientific">Croceimicrobium hydrocarbonivorans</name>
    <dbReference type="NCBI Taxonomy" id="2761580"/>
    <lineage>
        <taxon>Bacteria</taxon>
        <taxon>Pseudomonadati</taxon>
        <taxon>Bacteroidota</taxon>
        <taxon>Flavobacteriia</taxon>
        <taxon>Flavobacteriales</taxon>
        <taxon>Owenweeksiaceae</taxon>
        <taxon>Croceimicrobium</taxon>
    </lineage>
</organism>
<proteinExistence type="predicted"/>
<dbReference type="AlphaFoldDB" id="A0A7H0VF05"/>
<accession>A0A7H0VF05</accession>
<evidence type="ECO:0000313" key="1">
    <source>
        <dbReference type="EMBL" id="QNR24303.1"/>
    </source>
</evidence>
<dbReference type="RefSeq" id="WP_210758830.1">
    <property type="nucleotide sequence ID" value="NZ_CP060139.1"/>
</dbReference>
<dbReference type="EMBL" id="CP060139">
    <property type="protein sequence ID" value="QNR24303.1"/>
    <property type="molecule type" value="Genomic_DNA"/>
</dbReference>
<sequence>MKSQILVILIDIFQRYYMLSDSAIFTYHPIELEIDCLKSPDNLETELLFNGLPAIAAHAYLILDSIIYNGQRLNANLYPQSDSVIWKMPLGNLKPGEYQLKAEMIMISRNSNKAFKYPIDYKWSEK</sequence>
<gene>
    <name evidence="1" type="ORF">H4K34_00250</name>
</gene>
<protein>
    <submittedName>
        <fullName evidence="1">Uncharacterized protein</fullName>
    </submittedName>
</protein>